<evidence type="ECO:0000313" key="4">
    <source>
        <dbReference type="Proteomes" id="UP001443914"/>
    </source>
</evidence>
<feature type="region of interest" description="Disordered" evidence="2">
    <location>
        <begin position="292"/>
        <end position="322"/>
    </location>
</feature>
<protein>
    <submittedName>
        <fullName evidence="3">Uncharacterized protein</fullName>
    </submittedName>
</protein>
<dbReference type="Proteomes" id="UP001443914">
    <property type="component" value="Unassembled WGS sequence"/>
</dbReference>
<keyword evidence="1" id="KW-0175">Coiled coil</keyword>
<dbReference type="EMBL" id="JBDFQZ010000002">
    <property type="protein sequence ID" value="KAK9750271.1"/>
    <property type="molecule type" value="Genomic_DNA"/>
</dbReference>
<gene>
    <name evidence="3" type="ORF">RND81_02G183200</name>
</gene>
<name>A0AAW1MRX8_SAPOF</name>
<keyword evidence="4" id="KW-1185">Reference proteome</keyword>
<dbReference type="AlphaFoldDB" id="A0AAW1MRX8"/>
<comment type="caution">
    <text evidence="3">The sequence shown here is derived from an EMBL/GenBank/DDBJ whole genome shotgun (WGS) entry which is preliminary data.</text>
</comment>
<evidence type="ECO:0000313" key="3">
    <source>
        <dbReference type="EMBL" id="KAK9750271.1"/>
    </source>
</evidence>
<sequence>VALYRRPLSHRPDDAFRELAGSHAGAEVAAAAHYGLPSGWRLITPGPEDSVCYPPALSTSVFLRQLEFGLRFPLHRFINLLLQWANVAIAQLHLFCHTDHSGLDGGLQSRGEVFPRTWLPPAEVINGDKYISRVGLLPAQPSSTYSQGLSSRALAQIGLDKHCVHLTNTPVAPLEPLAKRQADDQAESTSRLLSSAAALAGQMEGRPEVDLGRGEPLEKRGPGSNAESEPMDGVARTVVTQEAAQKEVNSSSLFGSLVSGLNPLDIPEDSLSSVSFTELGLSSFFVNQDGHLNQSGPLSSKRRKLNPPEEVAGALQGTSSSYRPVPISTSGDVLAVSAEGSRPGSVVASLLARSMEIVKIGESMTAVLQSLEGDAHHSLEHACELCRESKARYAEVVAKLSGAEENLADALRKLDIQDGKLSEVTATLGSVDNRAKLAETERDKLMEELESLRAIEAQLRESKAAARASEAAAKAAEAKLKESEAAAWASFTGLKEKLSDTNALRTEAYGQGYDDGDKDVKDTIKLMSPTFDFVTLARLEAERDARRVAAGKAEAAAGAMGSPK</sequence>
<organism evidence="3 4">
    <name type="scientific">Saponaria officinalis</name>
    <name type="common">Common soapwort</name>
    <name type="synonym">Lychnis saponaria</name>
    <dbReference type="NCBI Taxonomy" id="3572"/>
    <lineage>
        <taxon>Eukaryota</taxon>
        <taxon>Viridiplantae</taxon>
        <taxon>Streptophyta</taxon>
        <taxon>Embryophyta</taxon>
        <taxon>Tracheophyta</taxon>
        <taxon>Spermatophyta</taxon>
        <taxon>Magnoliopsida</taxon>
        <taxon>eudicotyledons</taxon>
        <taxon>Gunneridae</taxon>
        <taxon>Pentapetalae</taxon>
        <taxon>Caryophyllales</taxon>
        <taxon>Caryophyllaceae</taxon>
        <taxon>Caryophylleae</taxon>
        <taxon>Saponaria</taxon>
    </lineage>
</organism>
<feature type="region of interest" description="Disordered" evidence="2">
    <location>
        <begin position="202"/>
        <end position="232"/>
    </location>
</feature>
<proteinExistence type="predicted"/>
<feature type="non-terminal residue" evidence="3">
    <location>
        <position position="1"/>
    </location>
</feature>
<accession>A0AAW1MRX8</accession>
<feature type="compositionally biased region" description="Basic and acidic residues" evidence="2">
    <location>
        <begin position="205"/>
        <end position="221"/>
    </location>
</feature>
<reference evidence="3" key="1">
    <citation type="submission" date="2024-03" db="EMBL/GenBank/DDBJ databases">
        <title>WGS assembly of Saponaria officinalis var. Norfolk2.</title>
        <authorList>
            <person name="Jenkins J."/>
            <person name="Shu S."/>
            <person name="Grimwood J."/>
            <person name="Barry K."/>
            <person name="Goodstein D."/>
            <person name="Schmutz J."/>
            <person name="Leebens-Mack J."/>
            <person name="Osbourn A."/>
        </authorList>
    </citation>
    <scope>NUCLEOTIDE SEQUENCE [LARGE SCALE GENOMIC DNA]</scope>
    <source>
        <strain evidence="3">JIC</strain>
    </source>
</reference>
<evidence type="ECO:0000256" key="2">
    <source>
        <dbReference type="SAM" id="MobiDB-lite"/>
    </source>
</evidence>
<evidence type="ECO:0000256" key="1">
    <source>
        <dbReference type="SAM" id="Coils"/>
    </source>
</evidence>
<feature type="coiled-coil region" evidence="1">
    <location>
        <begin position="393"/>
        <end position="486"/>
    </location>
</feature>